<dbReference type="OrthoDB" id="9804590at2"/>
<evidence type="ECO:0000256" key="1">
    <source>
        <dbReference type="ARBA" id="ARBA00022603"/>
    </source>
</evidence>
<dbReference type="RefSeq" id="WP_098196112.1">
    <property type="nucleotide sequence ID" value="NZ_CP023777.1"/>
</dbReference>
<dbReference type="InterPro" id="IPR030391">
    <property type="entry name" value="MeTrfase_TrmA_CS"/>
</dbReference>
<dbReference type="CDD" id="cd02440">
    <property type="entry name" value="AdoMet_MTases"/>
    <property type="match status" value="1"/>
</dbReference>
<organism evidence="7 8">
    <name type="scientific">Chitinophaga caeni</name>
    <dbReference type="NCBI Taxonomy" id="2029983"/>
    <lineage>
        <taxon>Bacteria</taxon>
        <taxon>Pseudomonadati</taxon>
        <taxon>Bacteroidota</taxon>
        <taxon>Chitinophagia</taxon>
        <taxon>Chitinophagales</taxon>
        <taxon>Chitinophagaceae</taxon>
        <taxon>Chitinophaga</taxon>
    </lineage>
</organism>
<dbReference type="GO" id="GO:0070041">
    <property type="term" value="F:rRNA (uridine-C5-)-methyltransferase activity"/>
    <property type="evidence" value="ECO:0007669"/>
    <property type="project" value="TreeGrafter"/>
</dbReference>
<dbReference type="Pfam" id="PF05958">
    <property type="entry name" value="tRNA_U5-meth_tr"/>
    <property type="match status" value="1"/>
</dbReference>
<evidence type="ECO:0000313" key="7">
    <source>
        <dbReference type="EMBL" id="ATL49745.1"/>
    </source>
</evidence>
<dbReference type="InterPro" id="IPR002792">
    <property type="entry name" value="TRAM_dom"/>
</dbReference>
<keyword evidence="8" id="KW-1185">Reference proteome</keyword>
<feature type="binding site" evidence="4">
    <location>
        <position position="351"/>
    </location>
    <ligand>
        <name>S-adenosyl-L-methionine</name>
        <dbReference type="ChEBI" id="CHEBI:59789"/>
    </ligand>
</feature>
<dbReference type="PANTHER" id="PTHR11061:SF30">
    <property type="entry name" value="TRNA (URACIL(54)-C(5))-METHYLTRANSFERASE"/>
    <property type="match status" value="1"/>
</dbReference>
<feature type="active site" evidence="5">
    <location>
        <position position="427"/>
    </location>
</feature>
<dbReference type="PROSITE" id="PS51687">
    <property type="entry name" value="SAM_MT_RNA_M5U"/>
    <property type="match status" value="1"/>
</dbReference>
<name>A0A291R0P0_9BACT</name>
<keyword evidence="2 4" id="KW-0808">Transferase</keyword>
<dbReference type="InterPro" id="IPR029063">
    <property type="entry name" value="SAM-dependent_MTases_sf"/>
</dbReference>
<dbReference type="Gene3D" id="2.40.50.140">
    <property type="entry name" value="Nucleic acid-binding proteins"/>
    <property type="match status" value="1"/>
</dbReference>
<dbReference type="PROSITE" id="PS01230">
    <property type="entry name" value="TRMA_1"/>
    <property type="match status" value="1"/>
</dbReference>
<dbReference type="KEGG" id="cbae:COR50_05735"/>
<feature type="binding site" evidence="4">
    <location>
        <position position="400"/>
    </location>
    <ligand>
        <name>S-adenosyl-L-methionine</name>
        <dbReference type="ChEBI" id="CHEBI:59789"/>
    </ligand>
</feature>
<dbReference type="NCBIfam" id="TIGR00479">
    <property type="entry name" value="rumA"/>
    <property type="match status" value="1"/>
</dbReference>
<evidence type="ECO:0000259" key="6">
    <source>
        <dbReference type="PROSITE" id="PS50926"/>
    </source>
</evidence>
<dbReference type="PROSITE" id="PS50926">
    <property type="entry name" value="TRAM"/>
    <property type="match status" value="1"/>
</dbReference>
<dbReference type="Gene3D" id="3.40.50.150">
    <property type="entry name" value="Vaccinia Virus protein VP39"/>
    <property type="match status" value="1"/>
</dbReference>
<evidence type="ECO:0000256" key="4">
    <source>
        <dbReference type="PROSITE-ProRule" id="PRU01024"/>
    </source>
</evidence>
<feature type="domain" description="TRAM" evidence="6">
    <location>
        <begin position="1"/>
        <end position="61"/>
    </location>
</feature>
<feature type="active site" description="Nucleophile" evidence="4">
    <location>
        <position position="427"/>
    </location>
</feature>
<protein>
    <submittedName>
        <fullName evidence="7">23S rRNA (Uracil(1939)-C(5))-methyltransferase RlmD</fullName>
    </submittedName>
</protein>
<dbReference type="InterPro" id="IPR010280">
    <property type="entry name" value="U5_MeTrfase_fam"/>
</dbReference>
<proteinExistence type="inferred from homology"/>
<sequence length="475" mass="53795">MRKKNVVLTDVPVTGYAAEGKALAKIDGKVIFIEGGVMPGDVVDVRLSKNKKDWAEGKATTIHTYSPDRVEPFCEHFGLCGGCKWQMMPYSLQLQYKQQQVQDHLSRIGRMPLPEMNPILGSELTEKYRNKLEFTFSNKAYLTTEEIAAAGDGEIMQRSALGFHVPRLFDKVLDINTCYLQDEPTNLIRNTIKEYALANNLPFYDIRNHEGWLRNLVIRVLRTGEVMVNLVLHHESKEERIALLDHLLAKVPSITTLLYTFNPKKNDSIFDLEPKVYFGKGYAEERLEDFTFKIGPKSFFQTNTHQGERLYQVTRDFAGLTGNEVVYDLYCGTGSIGIFVSRMAKKVIGIELIKEAIDDAIENADRNDVKNAQFYAGDVIDICDDAFFAAHGAPDVIITDPPRAGMHEKLVQKLLEIAAPKIVYVSCNPATQARDLALLHEKYTVEKIQPVDMFPHTHHIENVVLLKRRDTDLTS</sequence>
<evidence type="ECO:0000256" key="5">
    <source>
        <dbReference type="PROSITE-ProRule" id="PRU10015"/>
    </source>
</evidence>
<dbReference type="GO" id="GO:0070475">
    <property type="term" value="P:rRNA base methylation"/>
    <property type="evidence" value="ECO:0007669"/>
    <property type="project" value="TreeGrafter"/>
</dbReference>
<keyword evidence="3 4" id="KW-0949">S-adenosyl-L-methionine</keyword>
<dbReference type="PANTHER" id="PTHR11061">
    <property type="entry name" value="RNA M5U METHYLTRANSFERASE"/>
    <property type="match status" value="1"/>
</dbReference>
<evidence type="ECO:0000256" key="2">
    <source>
        <dbReference type="ARBA" id="ARBA00022679"/>
    </source>
</evidence>
<dbReference type="FunFam" id="3.40.50.150:FF:000009">
    <property type="entry name" value="23S rRNA (Uracil(1939)-C(5))-methyltransferase RlmD"/>
    <property type="match status" value="1"/>
</dbReference>
<dbReference type="Proteomes" id="UP000220133">
    <property type="component" value="Chromosome"/>
</dbReference>
<dbReference type="PROSITE" id="PS01231">
    <property type="entry name" value="TRMA_2"/>
    <property type="match status" value="1"/>
</dbReference>
<dbReference type="InterPro" id="IPR012340">
    <property type="entry name" value="NA-bd_OB-fold"/>
</dbReference>
<accession>A0A291R0P0</accession>
<comment type="similarity">
    <text evidence="4">Belongs to the class I-like SAM-binding methyltransferase superfamily. RNA M5U methyltransferase family.</text>
</comment>
<dbReference type="EMBL" id="CP023777">
    <property type="protein sequence ID" value="ATL49745.1"/>
    <property type="molecule type" value="Genomic_DNA"/>
</dbReference>
<dbReference type="AlphaFoldDB" id="A0A291R0P0"/>
<keyword evidence="1 4" id="KW-0489">Methyltransferase</keyword>
<dbReference type="Gene3D" id="2.40.50.1070">
    <property type="match status" value="1"/>
</dbReference>
<evidence type="ECO:0000313" key="8">
    <source>
        <dbReference type="Proteomes" id="UP000220133"/>
    </source>
</evidence>
<feature type="binding site" evidence="4">
    <location>
        <position position="301"/>
    </location>
    <ligand>
        <name>S-adenosyl-L-methionine</name>
        <dbReference type="ChEBI" id="CHEBI:59789"/>
    </ligand>
</feature>
<dbReference type="SUPFAM" id="SSF50249">
    <property type="entry name" value="Nucleic acid-binding proteins"/>
    <property type="match status" value="1"/>
</dbReference>
<reference evidence="7 8" key="1">
    <citation type="submission" date="2017-10" db="EMBL/GenBank/DDBJ databases">
        <title>Paenichitinophaga pekingensis gen. nov., sp. nov., isolated from activated sludge.</title>
        <authorList>
            <person name="Jin D."/>
            <person name="Kong X."/>
            <person name="Deng Y."/>
            <person name="Bai Z."/>
        </authorList>
    </citation>
    <scope>NUCLEOTIDE SEQUENCE [LARGE SCALE GENOMIC DNA]</scope>
    <source>
        <strain evidence="7 8">13</strain>
    </source>
</reference>
<feature type="binding site" evidence="4">
    <location>
        <position position="330"/>
    </location>
    <ligand>
        <name>S-adenosyl-L-methionine</name>
        <dbReference type="ChEBI" id="CHEBI:59789"/>
    </ligand>
</feature>
<gene>
    <name evidence="7" type="ORF">COR50_05735</name>
</gene>
<evidence type="ECO:0000256" key="3">
    <source>
        <dbReference type="ARBA" id="ARBA00022691"/>
    </source>
</evidence>
<dbReference type="Pfam" id="PF01938">
    <property type="entry name" value="TRAM"/>
    <property type="match status" value="1"/>
</dbReference>
<dbReference type="SUPFAM" id="SSF53335">
    <property type="entry name" value="S-adenosyl-L-methionine-dependent methyltransferases"/>
    <property type="match status" value="1"/>
</dbReference>
<dbReference type="InterPro" id="IPR030390">
    <property type="entry name" value="MeTrfase_TrmA_AS"/>
</dbReference>